<dbReference type="Pfam" id="PF20408">
    <property type="entry name" value="Abhydrolase_11"/>
    <property type="match status" value="1"/>
</dbReference>
<feature type="domain" description="KANL3/Tex30 alpha/beta hydrolase-like" evidence="1">
    <location>
        <begin position="30"/>
        <end position="178"/>
    </location>
</feature>
<dbReference type="Gene3D" id="3.40.50.1820">
    <property type="entry name" value="alpha/beta hydrolase"/>
    <property type="match status" value="1"/>
</dbReference>
<proteinExistence type="predicted"/>
<dbReference type="EMBL" id="CADCTH010000333">
    <property type="protein sequence ID" value="CAA9263244.1"/>
    <property type="molecule type" value="Genomic_DNA"/>
</dbReference>
<name>A0A6J4IZV0_9PSEU</name>
<protein>
    <submittedName>
        <fullName evidence="2">Hydrolase SCO5215, alpha/beta fold family</fullName>
    </submittedName>
</protein>
<evidence type="ECO:0000259" key="1">
    <source>
        <dbReference type="Pfam" id="PF20408"/>
    </source>
</evidence>
<dbReference type="SUPFAM" id="SSF53474">
    <property type="entry name" value="alpha/beta-Hydrolases"/>
    <property type="match status" value="1"/>
</dbReference>
<gene>
    <name evidence="2" type="ORF">AVDCRST_MAG54-2592</name>
</gene>
<accession>A0A6J4IZV0</accession>
<dbReference type="AlphaFoldDB" id="A0A6J4IZV0"/>
<keyword evidence="2" id="KW-0378">Hydrolase</keyword>
<dbReference type="GO" id="GO:0016787">
    <property type="term" value="F:hydrolase activity"/>
    <property type="evidence" value="ECO:0007669"/>
    <property type="project" value="UniProtKB-KW"/>
</dbReference>
<organism evidence="2">
    <name type="scientific">uncultured Actinomycetospora sp</name>
    <dbReference type="NCBI Taxonomy" id="1135996"/>
    <lineage>
        <taxon>Bacteria</taxon>
        <taxon>Bacillati</taxon>
        <taxon>Actinomycetota</taxon>
        <taxon>Actinomycetes</taxon>
        <taxon>Pseudonocardiales</taxon>
        <taxon>Pseudonocardiaceae</taxon>
        <taxon>Actinomycetospora</taxon>
        <taxon>environmental samples</taxon>
    </lineage>
</organism>
<evidence type="ECO:0000313" key="2">
    <source>
        <dbReference type="EMBL" id="CAA9263244.1"/>
    </source>
</evidence>
<reference evidence="2" key="1">
    <citation type="submission" date="2020-02" db="EMBL/GenBank/DDBJ databases">
        <authorList>
            <person name="Meier V. D."/>
        </authorList>
    </citation>
    <scope>NUCLEOTIDE SEQUENCE</scope>
    <source>
        <strain evidence="2">AVDCRST_MAG54</strain>
    </source>
</reference>
<sequence length="219" mass="22605">MTREVDEFDVPTPHGPARVAVRRPGLCCGLVVLGHGAGGGIEAPDLLAAAEAGHGLFLAVARVLQPYRVAGRKAPAPAAQLDESWACVLAALTRRFPDTPQLHGGRSSGARVACRGAVVATPAPIGVLTLAFPLLAPARRDGTRPDRGPEIDAVDAAGIPVLAVSGDADRFGVPAPAAHREVVTVRGDHSLRAKGPVRDAVAPWLDGLFPGVRDLPPVR</sequence>
<dbReference type="InterPro" id="IPR029058">
    <property type="entry name" value="AB_hydrolase_fold"/>
</dbReference>
<dbReference type="InterPro" id="IPR046879">
    <property type="entry name" value="KANL3/Tex30_Abhydrolase"/>
</dbReference>